<evidence type="ECO:0000256" key="1">
    <source>
        <dbReference type="ARBA" id="ARBA00004141"/>
    </source>
</evidence>
<dbReference type="FunFam" id="1.10.1200.260:FF:000003">
    <property type="entry name" value="Potassium voltage-gated channel subfamily H member 1"/>
    <property type="match status" value="1"/>
</dbReference>
<feature type="transmembrane region" description="Helical" evidence="6">
    <location>
        <begin position="104"/>
        <end position="122"/>
    </location>
</feature>
<dbReference type="GO" id="GO:0042391">
    <property type="term" value="P:regulation of membrane potential"/>
    <property type="evidence" value="ECO:0007669"/>
    <property type="project" value="TreeGrafter"/>
</dbReference>
<dbReference type="PANTHER" id="PTHR10217">
    <property type="entry name" value="VOLTAGE AND LIGAND GATED POTASSIUM CHANNEL"/>
    <property type="match status" value="1"/>
</dbReference>
<dbReference type="Proteomes" id="UP000887565">
    <property type="component" value="Unplaced"/>
</dbReference>
<dbReference type="WBParaSite" id="nRc.2.0.1.t11489-RA">
    <property type="protein sequence ID" value="nRc.2.0.1.t11489-RA"/>
    <property type="gene ID" value="nRc.2.0.1.g11489"/>
</dbReference>
<keyword evidence="2" id="KW-0597">Phosphoprotein</keyword>
<sequence>MHVAPVRNDKEQVVLFLCQFRDITSVKQPLDDDSNKGIGRILQIARIAKNKQQFNQIDTKDTKDKLSNINQLLNLGGDLLPQYRQETPKTPPHIILHYSSFKTIWDWVILALTFYTAVMVPYNVAFRNKSIDSIGLLVVDSVVDVVFFIDIVLNFHTTFVGPGGEVVSDPKIIRENYFKSWFIIDLLSCLPYDVFNIFEHVDEKASSSIGHLHKFNYILTGFSLFMNSAYFDFNLHIYERISSLFSALKVVRLLRLGRVARKLDNYLEYGAATLLLLLCAYLLVAHWLACIWFTIGEYEVKEYLTTPKGAKGWLVQLGEEIGSPYNYSRSNILNTPRLNGGPTKATAYISALYFTMTCMATVGFGNIAGTTDSEKIFCICMMVISALLYATIFGHMTTIIQQMTSASMRYHDMINNVREFMKLHEVPKTLAERVLDYVVSTWAMNKGLDTAKVDFK</sequence>
<proteinExistence type="predicted"/>
<keyword evidence="4 6" id="KW-1133">Transmembrane helix</keyword>
<feature type="domain" description="PAC" evidence="7">
    <location>
        <begin position="1"/>
        <end position="35"/>
    </location>
</feature>
<evidence type="ECO:0000256" key="4">
    <source>
        <dbReference type="ARBA" id="ARBA00022989"/>
    </source>
</evidence>
<reference evidence="9" key="1">
    <citation type="submission" date="2022-11" db="UniProtKB">
        <authorList>
            <consortium name="WormBaseParasite"/>
        </authorList>
    </citation>
    <scope>IDENTIFICATION</scope>
</reference>
<dbReference type="GO" id="GO:0005249">
    <property type="term" value="F:voltage-gated potassium channel activity"/>
    <property type="evidence" value="ECO:0007669"/>
    <property type="project" value="InterPro"/>
</dbReference>
<dbReference type="AlphaFoldDB" id="A0A915IBD5"/>
<dbReference type="SUPFAM" id="SSF81324">
    <property type="entry name" value="Voltage-gated potassium channels"/>
    <property type="match status" value="1"/>
</dbReference>
<keyword evidence="8" id="KW-1185">Reference proteome</keyword>
<dbReference type="Gene3D" id="1.10.1200.260">
    <property type="match status" value="1"/>
</dbReference>
<feature type="transmembrane region" description="Helical" evidence="6">
    <location>
        <begin position="345"/>
        <end position="364"/>
    </location>
</feature>
<keyword evidence="3 6" id="KW-0812">Transmembrane</keyword>
<evidence type="ECO:0000259" key="7">
    <source>
        <dbReference type="PROSITE" id="PS50113"/>
    </source>
</evidence>
<dbReference type="InterPro" id="IPR050818">
    <property type="entry name" value="KCNH_animal-type"/>
</dbReference>
<feature type="transmembrane region" description="Helical" evidence="6">
    <location>
        <begin position="215"/>
        <end position="231"/>
    </location>
</feature>
<dbReference type="Gene3D" id="1.10.287.70">
    <property type="match status" value="1"/>
</dbReference>
<evidence type="ECO:0000313" key="8">
    <source>
        <dbReference type="Proteomes" id="UP000887565"/>
    </source>
</evidence>
<dbReference type="InterPro" id="IPR003949">
    <property type="entry name" value="K_chnl_volt-dep_EAG"/>
</dbReference>
<dbReference type="PRINTS" id="PR01463">
    <property type="entry name" value="EAGCHANLFMLY"/>
</dbReference>
<dbReference type="InterPro" id="IPR000700">
    <property type="entry name" value="PAS-assoc_C"/>
</dbReference>
<comment type="subcellular location">
    <subcellularLocation>
        <location evidence="1">Membrane</location>
        <topology evidence="1">Multi-pass membrane protein</topology>
    </subcellularLocation>
</comment>
<feature type="transmembrane region" description="Helical" evidence="6">
    <location>
        <begin position="376"/>
        <end position="396"/>
    </location>
</feature>
<feature type="transmembrane region" description="Helical" evidence="6">
    <location>
        <begin position="266"/>
        <end position="295"/>
    </location>
</feature>
<dbReference type="GO" id="GO:0008076">
    <property type="term" value="C:voltage-gated potassium channel complex"/>
    <property type="evidence" value="ECO:0007669"/>
    <property type="project" value="TreeGrafter"/>
</dbReference>
<dbReference type="InterPro" id="IPR005821">
    <property type="entry name" value="Ion_trans_dom"/>
</dbReference>
<organism evidence="8 9">
    <name type="scientific">Romanomermis culicivorax</name>
    <name type="common">Nematode worm</name>
    <dbReference type="NCBI Taxonomy" id="13658"/>
    <lineage>
        <taxon>Eukaryota</taxon>
        <taxon>Metazoa</taxon>
        <taxon>Ecdysozoa</taxon>
        <taxon>Nematoda</taxon>
        <taxon>Enoplea</taxon>
        <taxon>Dorylaimia</taxon>
        <taxon>Mermithida</taxon>
        <taxon>Mermithoidea</taxon>
        <taxon>Mermithidae</taxon>
        <taxon>Romanomermis</taxon>
    </lineage>
</organism>
<evidence type="ECO:0000256" key="3">
    <source>
        <dbReference type="ARBA" id="ARBA00022692"/>
    </source>
</evidence>
<dbReference type="OMA" id="MIGWMAS"/>
<name>A0A915IBD5_ROMCU</name>
<dbReference type="PROSITE" id="PS50113">
    <property type="entry name" value="PAC"/>
    <property type="match status" value="1"/>
</dbReference>
<protein>
    <submittedName>
        <fullName evidence="9">PAC domain-containing protein</fullName>
    </submittedName>
</protein>
<evidence type="ECO:0000256" key="6">
    <source>
        <dbReference type="SAM" id="Phobius"/>
    </source>
</evidence>
<dbReference type="InterPro" id="IPR003938">
    <property type="entry name" value="K_chnl_volt-dep_EAG/ELK/ERG"/>
</dbReference>
<dbReference type="PRINTS" id="PR01464">
    <property type="entry name" value="EAGCHANNEL"/>
</dbReference>
<evidence type="ECO:0000256" key="5">
    <source>
        <dbReference type="ARBA" id="ARBA00023136"/>
    </source>
</evidence>
<dbReference type="Pfam" id="PF00520">
    <property type="entry name" value="Ion_trans"/>
    <property type="match status" value="1"/>
</dbReference>
<feature type="transmembrane region" description="Helical" evidence="6">
    <location>
        <begin position="134"/>
        <end position="157"/>
    </location>
</feature>
<evidence type="ECO:0000256" key="2">
    <source>
        <dbReference type="ARBA" id="ARBA00022553"/>
    </source>
</evidence>
<accession>A0A915IBD5</accession>
<keyword evidence="5 6" id="KW-0472">Membrane</keyword>
<evidence type="ECO:0000313" key="9">
    <source>
        <dbReference type="WBParaSite" id="nRc.2.0.1.t11489-RA"/>
    </source>
</evidence>
<dbReference type="PANTHER" id="PTHR10217:SF435">
    <property type="entry name" value="POTASSIUM VOLTAGE-GATED CHANNEL PROTEIN EAG"/>
    <property type="match status" value="1"/>
</dbReference>